<keyword evidence="2" id="KW-0812">Transmembrane</keyword>
<evidence type="ECO:0000313" key="4">
    <source>
        <dbReference type="Proteomes" id="UP000310406"/>
    </source>
</evidence>
<dbReference type="AlphaFoldDB" id="A0A4S8RHS8"/>
<keyword evidence="2" id="KW-1133">Transmembrane helix</keyword>
<evidence type="ECO:0000256" key="1">
    <source>
        <dbReference type="SAM" id="MobiDB-lite"/>
    </source>
</evidence>
<dbReference type="EMBL" id="SNTZ01000016">
    <property type="protein sequence ID" value="THV57082.1"/>
    <property type="molecule type" value="Genomic_DNA"/>
</dbReference>
<proteinExistence type="predicted"/>
<feature type="transmembrane region" description="Helical" evidence="2">
    <location>
        <begin position="9"/>
        <end position="29"/>
    </location>
</feature>
<dbReference type="RefSeq" id="WP_116219460.1">
    <property type="nucleotide sequence ID" value="NZ_SNTZ01000016.1"/>
</dbReference>
<keyword evidence="4" id="KW-1185">Reference proteome</keyword>
<sequence length="95" mass="9738">MKKNKNKKWMYVIGGLVAAVGVLILWLLGKTKKPCECEKEKGSDPIGKGGGTGKGGTNVGDTGGTGSSNGSNTVSMTVEEYKDLLLNVGKSGCGC</sequence>
<gene>
    <name evidence="3" type="ORF">EZV76_15815</name>
</gene>
<reference evidence="3 4" key="1">
    <citation type="submission" date="2019-03" db="EMBL/GenBank/DDBJ databases">
        <title>Muricauda SCR12 sp.nov, a marine bacterium isolated from Pacific Ocean:the Okinawa trough.</title>
        <authorList>
            <person name="Liu L."/>
        </authorList>
    </citation>
    <scope>NUCLEOTIDE SEQUENCE [LARGE SCALE GENOMIC DNA]</scope>
    <source>
        <strain evidence="3 4">SCR12</strain>
    </source>
</reference>
<keyword evidence="2" id="KW-0472">Membrane</keyword>
<accession>A0A4S8RHS8</accession>
<comment type="caution">
    <text evidence="3">The sequence shown here is derived from an EMBL/GenBank/DDBJ whole genome shotgun (WGS) entry which is preliminary data.</text>
</comment>
<organism evidence="3 4">
    <name type="scientific">Flagellimonas alvinocaridis</name>
    <dbReference type="NCBI Taxonomy" id="2530200"/>
    <lineage>
        <taxon>Bacteria</taxon>
        <taxon>Pseudomonadati</taxon>
        <taxon>Bacteroidota</taxon>
        <taxon>Flavobacteriia</taxon>
        <taxon>Flavobacteriales</taxon>
        <taxon>Flavobacteriaceae</taxon>
        <taxon>Flagellimonas</taxon>
    </lineage>
</organism>
<protein>
    <submittedName>
        <fullName evidence="3">Uncharacterized protein</fullName>
    </submittedName>
</protein>
<evidence type="ECO:0000256" key="2">
    <source>
        <dbReference type="SAM" id="Phobius"/>
    </source>
</evidence>
<dbReference type="Proteomes" id="UP000310406">
    <property type="component" value="Unassembled WGS sequence"/>
</dbReference>
<feature type="compositionally biased region" description="Gly residues" evidence="1">
    <location>
        <begin position="47"/>
        <end position="67"/>
    </location>
</feature>
<name>A0A4S8RHS8_9FLAO</name>
<evidence type="ECO:0000313" key="3">
    <source>
        <dbReference type="EMBL" id="THV57082.1"/>
    </source>
</evidence>
<feature type="region of interest" description="Disordered" evidence="1">
    <location>
        <begin position="36"/>
        <end position="73"/>
    </location>
</feature>